<comment type="caution">
    <text evidence="2">The sequence shown here is derived from an EMBL/GenBank/DDBJ whole genome shotgun (WGS) entry which is preliminary data.</text>
</comment>
<evidence type="ECO:0000313" key="3">
    <source>
        <dbReference type="Proteomes" id="UP001491310"/>
    </source>
</evidence>
<accession>A0ABR2YCX1</accession>
<keyword evidence="3" id="KW-1185">Reference proteome</keyword>
<dbReference type="EMBL" id="JALJOT010000015">
    <property type="protein sequence ID" value="KAK9902616.1"/>
    <property type="molecule type" value="Genomic_DNA"/>
</dbReference>
<gene>
    <name evidence="2" type="ORF">WJX75_000108</name>
</gene>
<dbReference type="Proteomes" id="UP001491310">
    <property type="component" value="Unassembled WGS sequence"/>
</dbReference>
<feature type="compositionally biased region" description="Pro residues" evidence="1">
    <location>
        <begin position="8"/>
        <end position="20"/>
    </location>
</feature>
<proteinExistence type="predicted"/>
<evidence type="ECO:0000313" key="2">
    <source>
        <dbReference type="EMBL" id="KAK9902616.1"/>
    </source>
</evidence>
<evidence type="ECO:0008006" key="4">
    <source>
        <dbReference type="Google" id="ProtNLM"/>
    </source>
</evidence>
<organism evidence="2 3">
    <name type="scientific">Coccomyxa subellipsoidea</name>
    <dbReference type="NCBI Taxonomy" id="248742"/>
    <lineage>
        <taxon>Eukaryota</taxon>
        <taxon>Viridiplantae</taxon>
        <taxon>Chlorophyta</taxon>
        <taxon>core chlorophytes</taxon>
        <taxon>Trebouxiophyceae</taxon>
        <taxon>Trebouxiophyceae incertae sedis</taxon>
        <taxon>Coccomyxaceae</taxon>
        <taxon>Coccomyxa</taxon>
    </lineage>
</organism>
<protein>
    <recommendedName>
        <fullName evidence="4">Bifunctional inhibitor/plant lipid transfer protein/seed storage helical domain-containing protein</fullName>
    </recommendedName>
</protein>
<reference evidence="2 3" key="1">
    <citation type="journal article" date="2024" name="Nat. Commun.">
        <title>Phylogenomics reveals the evolutionary origins of lichenization in chlorophyte algae.</title>
        <authorList>
            <person name="Puginier C."/>
            <person name="Libourel C."/>
            <person name="Otte J."/>
            <person name="Skaloud P."/>
            <person name="Haon M."/>
            <person name="Grisel S."/>
            <person name="Petersen M."/>
            <person name="Berrin J.G."/>
            <person name="Delaux P.M."/>
            <person name="Dal Grande F."/>
            <person name="Keller J."/>
        </authorList>
    </citation>
    <scope>NUCLEOTIDE SEQUENCE [LARGE SCALE GENOMIC DNA]</scope>
    <source>
        <strain evidence="2 3">SAG 216-7</strain>
    </source>
</reference>
<evidence type="ECO:0000256" key="1">
    <source>
        <dbReference type="SAM" id="MobiDB-lite"/>
    </source>
</evidence>
<name>A0ABR2YCX1_9CHLO</name>
<sequence length="163" mass="16773">MNIAPVNVDPPPIDPPPVDPPPRILAPINVSTAACEGIRGQFYTVCQGFVVRCVTDGRAGNLTTATVGDMQYEERSVDPKPGVACCSCLKDYLMNGCRCDGNDEAASRSIGIPPGGLKAAVVYMSAACKLPLTMDAAPPVCPADPMVAAAEPDPTVTAQSVAG</sequence>
<feature type="region of interest" description="Disordered" evidence="1">
    <location>
        <begin position="1"/>
        <end position="20"/>
    </location>
</feature>